<reference evidence="2 3" key="1">
    <citation type="journal article" date="2006" name="J. Gen. Virol.">
        <title>Genome sequences of two frog herpesviruses.</title>
        <authorList>
            <person name="Davison A.J."/>
            <person name="Cunningham C."/>
            <person name="Sauerbier W."/>
            <person name="McKinnell R.G."/>
        </authorList>
    </citation>
    <scope>NUCLEOTIDE SEQUENCE [LARGE SCALE GENOMIC DNA]</scope>
    <source>
        <strain evidence="2">ATCC VR-568</strain>
    </source>
</reference>
<dbReference type="KEGG" id="vg:5179423"/>
<dbReference type="GeneID" id="5179423"/>
<evidence type="ECO:0000313" key="2">
    <source>
        <dbReference type="EMBL" id="ABG25644.1"/>
    </source>
</evidence>
<organism evidence="2 3">
    <name type="scientific">Ranid herpesvirus 2</name>
    <dbReference type="NCBI Taxonomy" id="389214"/>
    <lineage>
        <taxon>Viruses</taxon>
        <taxon>Duplodnaviria</taxon>
        <taxon>Heunggongvirae</taxon>
        <taxon>Peploviricota</taxon>
        <taxon>Herviviricetes</taxon>
        <taxon>Herpesvirales</taxon>
        <taxon>Alloherpesviridae</taxon>
        <taxon>Batravirus</taxon>
        <taxon>Batravirus ranidallo2</taxon>
    </lineage>
</organism>
<dbReference type="RefSeq" id="YP_656542.1">
    <property type="nucleotide sequence ID" value="NC_008210.1"/>
</dbReference>
<keyword evidence="1" id="KW-0812">Transmembrane</keyword>
<dbReference type="Proteomes" id="UP000120576">
    <property type="component" value="Genome"/>
</dbReference>
<proteinExistence type="predicted"/>
<sequence length="311" mass="35382">MLIGGLLCCLLTAACGATYLTVSEVEWPAGLGYTSTVYVNKTLVMTYHTKKIHKEVDEGMDSFCCETEAGPLMKSLHDLTTTMYRTYLWSTPLAPNYQKLDLLAECKVMEDGSVSVVMDTAFYDDTNALHTNADRSMKLLQVCEFWAEAAKRLDLPYRYAKPALSMKMEEQDSYNVFTCTAVGTYPAYGEILFTQNDRRYTPFFTSLSLNHTTGTYTRVSKTYMRKHAVDVLECDFASDYNTVRTILRHCTHTHHEIEYINETPSRDAEKNSTALLYAAALTFLMLLASVVVYYRSRIDRLSRNIAEKKDI</sequence>
<protein>
    <submittedName>
        <fullName evidence="2">ORF34</fullName>
    </submittedName>
</protein>
<feature type="transmembrane region" description="Helical" evidence="1">
    <location>
        <begin position="274"/>
        <end position="294"/>
    </location>
</feature>
<dbReference type="EMBL" id="DQ665652">
    <property type="protein sequence ID" value="ABG25644.1"/>
    <property type="molecule type" value="Genomic_DNA"/>
</dbReference>
<name>Q14W72_9VIRU</name>
<keyword evidence="3" id="KW-1185">Reference proteome</keyword>
<accession>Q14W72</accession>
<evidence type="ECO:0000256" key="1">
    <source>
        <dbReference type="SAM" id="Phobius"/>
    </source>
</evidence>
<evidence type="ECO:0000313" key="3">
    <source>
        <dbReference type="Proteomes" id="UP000120576"/>
    </source>
</evidence>
<keyword evidence="1" id="KW-0472">Membrane</keyword>
<keyword evidence="1" id="KW-1133">Transmembrane helix</keyword>